<evidence type="ECO:0000313" key="1">
    <source>
        <dbReference type="EMBL" id="GAA3665776.1"/>
    </source>
</evidence>
<dbReference type="RefSeq" id="WP_344877748.1">
    <property type="nucleotide sequence ID" value="NZ_BAAAZP010000062.1"/>
</dbReference>
<dbReference type="PANTHER" id="PTHR43611">
    <property type="entry name" value="ALPHA-D-GLUCOSE 1-PHOSPHATE PHOSPHATASE"/>
    <property type="match status" value="1"/>
</dbReference>
<dbReference type="Gene3D" id="3.40.50.1000">
    <property type="entry name" value="HAD superfamily/HAD-like"/>
    <property type="match status" value="1"/>
</dbReference>
<dbReference type="PRINTS" id="PR00413">
    <property type="entry name" value="HADHALOGNASE"/>
</dbReference>
<dbReference type="Proteomes" id="UP001500902">
    <property type="component" value="Unassembled WGS sequence"/>
</dbReference>
<dbReference type="InterPro" id="IPR036412">
    <property type="entry name" value="HAD-like_sf"/>
</dbReference>
<gene>
    <name evidence="1" type="ORF">GCM10022224_032550</name>
</gene>
<comment type="caution">
    <text evidence="1">The sequence shown here is derived from an EMBL/GenBank/DDBJ whole genome shotgun (WGS) entry which is preliminary data.</text>
</comment>
<evidence type="ECO:0000313" key="2">
    <source>
        <dbReference type="Proteomes" id="UP001500902"/>
    </source>
</evidence>
<sequence>MTWIVFDYGGVLSLPQPDSDNAAMARAAGAEPAAFKRGYWEHRLEFDRGLSPYAYWSAVLGRPVTQSETARLVAMDVASWARPNEGTVALLGELLESGRDVALLSNAPVCMGEGLDELPWVAAIGRRFYSGKMGLVKPDREIYDEMARELGADPSEIVFIDDREENVEGAERAGMTGVHFTDAVTLRAALPDAALPG</sequence>
<proteinExistence type="predicted"/>
<dbReference type="SFLD" id="SFLDG01129">
    <property type="entry name" value="C1.5:_HAD__Beta-PGM__Phosphata"/>
    <property type="match status" value="1"/>
</dbReference>
<dbReference type="SUPFAM" id="SSF56784">
    <property type="entry name" value="HAD-like"/>
    <property type="match status" value="1"/>
</dbReference>
<dbReference type="InterPro" id="IPR023214">
    <property type="entry name" value="HAD_sf"/>
</dbReference>
<name>A0ABP7BQ47_9ACTN</name>
<accession>A0ABP7BQ47</accession>
<dbReference type="InterPro" id="IPR006439">
    <property type="entry name" value="HAD-SF_hydro_IA"/>
</dbReference>
<dbReference type="EMBL" id="BAAAZP010000062">
    <property type="protein sequence ID" value="GAA3665776.1"/>
    <property type="molecule type" value="Genomic_DNA"/>
</dbReference>
<organism evidence="1 2">
    <name type="scientific">Nonomuraea antimicrobica</name>
    <dbReference type="NCBI Taxonomy" id="561173"/>
    <lineage>
        <taxon>Bacteria</taxon>
        <taxon>Bacillati</taxon>
        <taxon>Actinomycetota</taxon>
        <taxon>Actinomycetes</taxon>
        <taxon>Streptosporangiales</taxon>
        <taxon>Streptosporangiaceae</taxon>
        <taxon>Nonomuraea</taxon>
    </lineage>
</organism>
<keyword evidence="2" id="KW-1185">Reference proteome</keyword>
<dbReference type="Pfam" id="PF00702">
    <property type="entry name" value="Hydrolase"/>
    <property type="match status" value="1"/>
</dbReference>
<protein>
    <submittedName>
        <fullName evidence="1">HAD family phosphatase</fullName>
    </submittedName>
</protein>
<dbReference type="NCBIfam" id="TIGR01509">
    <property type="entry name" value="HAD-SF-IA-v3"/>
    <property type="match status" value="1"/>
</dbReference>
<dbReference type="CDD" id="cd02603">
    <property type="entry name" value="HAD_sEH-N_like"/>
    <property type="match status" value="1"/>
</dbReference>
<reference evidence="2" key="1">
    <citation type="journal article" date="2019" name="Int. J. Syst. Evol. Microbiol.">
        <title>The Global Catalogue of Microorganisms (GCM) 10K type strain sequencing project: providing services to taxonomists for standard genome sequencing and annotation.</title>
        <authorList>
            <consortium name="The Broad Institute Genomics Platform"/>
            <consortium name="The Broad Institute Genome Sequencing Center for Infectious Disease"/>
            <person name="Wu L."/>
            <person name="Ma J."/>
        </authorList>
    </citation>
    <scope>NUCLEOTIDE SEQUENCE [LARGE SCALE GENOMIC DNA]</scope>
    <source>
        <strain evidence="2">JCM 16904</strain>
    </source>
</reference>
<dbReference type="SFLD" id="SFLDS00003">
    <property type="entry name" value="Haloacid_Dehalogenase"/>
    <property type="match status" value="1"/>
</dbReference>
<dbReference type="PANTHER" id="PTHR43611:SF3">
    <property type="entry name" value="FLAVIN MONONUCLEOTIDE HYDROLASE 1, CHLOROPLATIC"/>
    <property type="match status" value="1"/>
</dbReference>